<dbReference type="Proteomes" id="UP000019132">
    <property type="component" value="Unassembled WGS sequence"/>
</dbReference>
<dbReference type="InterPro" id="IPR043502">
    <property type="entry name" value="DNA/RNA_pol_sf"/>
</dbReference>
<dbReference type="FunFam" id="1.10.150.20:FF:000082">
    <property type="entry name" value="DNA-directed RNA polymerase, mitochondrial"/>
    <property type="match status" value="1"/>
</dbReference>
<dbReference type="Pfam" id="PF14700">
    <property type="entry name" value="RPOL_N"/>
    <property type="match status" value="1"/>
</dbReference>
<dbReference type="VEuPathDB" id="FungiDB:PYU1_G002918"/>
<keyword evidence="3 9" id="KW-0240">DNA-directed RNA polymerase</keyword>
<dbReference type="GO" id="GO:0003899">
    <property type="term" value="F:DNA-directed RNA polymerase activity"/>
    <property type="evidence" value="ECO:0007669"/>
    <property type="project" value="UniProtKB-EC"/>
</dbReference>
<comment type="catalytic activity">
    <reaction evidence="8 9">
        <text>RNA(n) + a ribonucleoside 5'-triphosphate = RNA(n+1) + diphosphate</text>
        <dbReference type="Rhea" id="RHEA:21248"/>
        <dbReference type="Rhea" id="RHEA-COMP:14527"/>
        <dbReference type="Rhea" id="RHEA-COMP:17342"/>
        <dbReference type="ChEBI" id="CHEBI:33019"/>
        <dbReference type="ChEBI" id="CHEBI:61557"/>
        <dbReference type="ChEBI" id="CHEBI:140395"/>
        <dbReference type="EC" id="2.7.7.6"/>
    </reaction>
</comment>
<dbReference type="GO" id="GO:0006390">
    <property type="term" value="P:mitochondrial transcription"/>
    <property type="evidence" value="ECO:0007669"/>
    <property type="project" value="TreeGrafter"/>
</dbReference>
<dbReference type="EC" id="2.7.7.6" evidence="2 9"/>
<keyword evidence="12" id="KW-1185">Reference proteome</keyword>
<dbReference type="Gene3D" id="1.10.150.20">
    <property type="entry name" value="5' to 3' exonuclease, C-terminal subdomain"/>
    <property type="match status" value="1"/>
</dbReference>
<evidence type="ECO:0000256" key="9">
    <source>
        <dbReference type="RuleBase" id="RU003805"/>
    </source>
</evidence>
<dbReference type="Gene3D" id="1.10.1320.10">
    <property type="entry name" value="DNA-directed RNA polymerase, N-terminal domain"/>
    <property type="match status" value="1"/>
</dbReference>
<dbReference type="InterPro" id="IPR029262">
    <property type="entry name" value="RPOL_N"/>
</dbReference>
<dbReference type="InParanoid" id="K3WD80"/>
<dbReference type="FunFam" id="1.10.287.280:FF:000001">
    <property type="entry name" value="DNA-directed RNA polymerase"/>
    <property type="match status" value="1"/>
</dbReference>
<dbReference type="SMART" id="SM01311">
    <property type="entry name" value="RPOL_N"/>
    <property type="match status" value="1"/>
</dbReference>
<dbReference type="Pfam" id="PF00940">
    <property type="entry name" value="RNA_pol"/>
    <property type="match status" value="1"/>
</dbReference>
<keyword evidence="4 9" id="KW-0808">Transferase</keyword>
<dbReference type="InterPro" id="IPR046950">
    <property type="entry name" value="DNA-dir_Rpol_C_phage-type"/>
</dbReference>
<dbReference type="EMBL" id="GL376628">
    <property type="status" value="NOT_ANNOTATED_CDS"/>
    <property type="molecule type" value="Genomic_DNA"/>
</dbReference>
<sequence>MRAPRGLWSSSAAARVLAKRANNGARSGPRCVAGIPMQSGSAGSIRAKSSSAAAVPHVVTESSTHGVQEPIDANLLSNHGRVLTIADWAENAHRIEPRSTLEMPFEAPLFTSELNKQLTEVEQAALADASRAFISDEEVNKWLEEFEIPAEHLAKCSTNEEVAELRRLYARQLRLECSVYEMAMEKHETSTLKVRQIGRASNTNAAKDLIRNWMIPAREFIENEQKKIRDGKHSMDSNIYGPALLMLKADVLAATGMNVMLNTCLGDAHGPKFIKLALAMGKAIQEEIIVQKERAEKRGGENKFYLQVTARIESEFVKAKMKAYHDDVGGWDKRINLKVGAALIDCIQRSCFIPVEKGSKEMSNQPAFVHDYVFERNRRAGVIKIHPTIANAVLSTKPGANILPWTARYLPMLVPPKNWDSVVNGGYLKLHTKIMRQRDSAWQMDCVKRGEMDQLFKSLNLLASVPWVINTDVLDVILKVWENGGGFGDLPQRTDIEPPEWKAEYEHDAEKRDTYEKMVRKIQQRNQELHSLRCDTLYKLQVAEEFKHEKALYYPYNMDFRGRVYPIPPNLNHLGSDLSRSLLIFRDRKPLGKNGLRWMKIHLANVFGVDKCSFDERVEFTDANLSKAIASACDPFGEGDCAWWKDADYPFLALGVCFELKRALESPDPEKYESNIPIHQDGSCNGLQHYAALGRDALGGQQVNLVPAPRPSDVYTGVATQVMRKVERDAAMELPEIIPDMERILDDDSPAERARKMAIKEQWNLRRRKKYAQFLLGTITRKVVKQTVMTSVYGVTYIGARKQISARLEEVFLTKGMMMDSELEDQIYHASCYAAEVTMESMGDLFTSARNIMTWLGDCASKVASNGQAMSWITPLGLPVVQPYRRNTSQQVRTKVQHVLMVLTEQLPVSSGRQKTAFPPNFVHSLDSTHMLMTALKCLEEDEIAFAAVHDSYWTHACSVDTMNKRLREQFVDLYQKPLLEDLLTELRLRFPKTEFHDIPELGTLDLTVVKDSPYFFN</sequence>
<evidence type="ECO:0000313" key="11">
    <source>
        <dbReference type="EnsemblProtists" id="PYU1_T002921"/>
    </source>
</evidence>
<evidence type="ECO:0000256" key="7">
    <source>
        <dbReference type="ARBA" id="ARBA00023163"/>
    </source>
</evidence>
<keyword evidence="6" id="KW-0809">Transit peptide</keyword>
<organism evidence="11 12">
    <name type="scientific">Globisporangium ultimum (strain ATCC 200006 / CBS 805.95 / DAOM BR144)</name>
    <name type="common">Pythium ultimum</name>
    <dbReference type="NCBI Taxonomy" id="431595"/>
    <lineage>
        <taxon>Eukaryota</taxon>
        <taxon>Sar</taxon>
        <taxon>Stramenopiles</taxon>
        <taxon>Oomycota</taxon>
        <taxon>Peronosporomycetes</taxon>
        <taxon>Pythiales</taxon>
        <taxon>Pythiaceae</taxon>
        <taxon>Globisporangium</taxon>
    </lineage>
</organism>
<reference evidence="11" key="3">
    <citation type="submission" date="2015-02" db="UniProtKB">
        <authorList>
            <consortium name="EnsemblProtists"/>
        </authorList>
    </citation>
    <scope>IDENTIFICATION</scope>
    <source>
        <strain evidence="11">DAOM BR144</strain>
    </source>
</reference>
<dbReference type="Gene3D" id="1.10.287.260">
    <property type="match status" value="1"/>
</dbReference>
<evidence type="ECO:0000256" key="8">
    <source>
        <dbReference type="ARBA" id="ARBA00048552"/>
    </source>
</evidence>
<evidence type="ECO:0000256" key="3">
    <source>
        <dbReference type="ARBA" id="ARBA00022478"/>
    </source>
</evidence>
<keyword evidence="5 9" id="KW-0548">Nucleotidyltransferase</keyword>
<dbReference type="InterPro" id="IPR024075">
    <property type="entry name" value="DNA-dir_RNA_pol_helix_hairp_sf"/>
</dbReference>
<comment type="function">
    <text evidence="9">DNA-dependent RNA polymerase catalyzes the transcription of DNA into RNA using the four ribonucleoside triphosphates as substrates.</text>
</comment>
<comment type="similarity">
    <text evidence="1 9">Belongs to the phage and mitochondrial RNA polymerase family.</text>
</comment>
<dbReference type="InterPro" id="IPR002092">
    <property type="entry name" value="DNA-dir_Rpol_phage-type"/>
</dbReference>
<evidence type="ECO:0000313" key="12">
    <source>
        <dbReference type="Proteomes" id="UP000019132"/>
    </source>
</evidence>
<evidence type="ECO:0000256" key="2">
    <source>
        <dbReference type="ARBA" id="ARBA00012418"/>
    </source>
</evidence>
<evidence type="ECO:0000256" key="6">
    <source>
        <dbReference type="ARBA" id="ARBA00022946"/>
    </source>
</evidence>
<dbReference type="OMA" id="WMWEWHT"/>
<dbReference type="PROSITE" id="PS00900">
    <property type="entry name" value="RNA_POL_PHAGE_1"/>
    <property type="match status" value="1"/>
</dbReference>
<dbReference type="GO" id="GO:0034245">
    <property type="term" value="C:mitochondrial DNA-directed RNA polymerase complex"/>
    <property type="evidence" value="ECO:0007669"/>
    <property type="project" value="TreeGrafter"/>
</dbReference>
<dbReference type="EnsemblProtists" id="PYU1_T002921">
    <property type="protein sequence ID" value="PYU1_T002921"/>
    <property type="gene ID" value="PYU1_G002918"/>
</dbReference>
<protein>
    <recommendedName>
        <fullName evidence="2 9">DNA-directed RNA polymerase</fullName>
        <ecNumber evidence="2 9">2.7.7.6</ecNumber>
    </recommendedName>
</protein>
<keyword evidence="7 9" id="KW-0804">Transcription</keyword>
<dbReference type="PANTHER" id="PTHR10102:SF0">
    <property type="entry name" value="DNA-DIRECTED RNA POLYMERASE, MITOCHONDRIAL"/>
    <property type="match status" value="1"/>
</dbReference>
<name>K3WD80_GLOUD</name>
<dbReference type="PANTHER" id="PTHR10102">
    <property type="entry name" value="DNA-DIRECTED RNA POLYMERASE, MITOCHONDRIAL"/>
    <property type="match status" value="1"/>
</dbReference>
<dbReference type="AlphaFoldDB" id="K3WD80"/>
<dbReference type="InterPro" id="IPR037159">
    <property type="entry name" value="RNA_POL_N_sf"/>
</dbReference>
<dbReference type="HOGENOM" id="CLU_003364_4_0_1"/>
<proteinExistence type="inferred from homology"/>
<reference evidence="12" key="1">
    <citation type="journal article" date="2010" name="Genome Biol.">
        <title>Genome sequence of the necrotrophic plant pathogen Pythium ultimum reveals original pathogenicity mechanisms and effector repertoire.</title>
        <authorList>
            <person name="Levesque C.A."/>
            <person name="Brouwer H."/>
            <person name="Cano L."/>
            <person name="Hamilton J.P."/>
            <person name="Holt C."/>
            <person name="Huitema E."/>
            <person name="Raffaele S."/>
            <person name="Robideau G.P."/>
            <person name="Thines M."/>
            <person name="Win J."/>
            <person name="Zerillo M.M."/>
            <person name="Beakes G.W."/>
            <person name="Boore J.L."/>
            <person name="Busam D."/>
            <person name="Dumas B."/>
            <person name="Ferriera S."/>
            <person name="Fuerstenberg S.I."/>
            <person name="Gachon C.M."/>
            <person name="Gaulin E."/>
            <person name="Govers F."/>
            <person name="Grenville-Briggs L."/>
            <person name="Horner N."/>
            <person name="Hostetler J."/>
            <person name="Jiang R.H."/>
            <person name="Johnson J."/>
            <person name="Krajaejun T."/>
            <person name="Lin H."/>
            <person name="Meijer H.J."/>
            <person name="Moore B."/>
            <person name="Morris P."/>
            <person name="Phuntmart V."/>
            <person name="Puiu D."/>
            <person name="Shetty J."/>
            <person name="Stajich J.E."/>
            <person name="Tripathy S."/>
            <person name="Wawra S."/>
            <person name="van West P."/>
            <person name="Whitty B.R."/>
            <person name="Coutinho P.M."/>
            <person name="Henrissat B."/>
            <person name="Martin F."/>
            <person name="Thomas P.D."/>
            <person name="Tyler B.M."/>
            <person name="De Vries R.P."/>
            <person name="Kamoun S."/>
            <person name="Yandell M."/>
            <person name="Tisserat N."/>
            <person name="Buell C.R."/>
        </authorList>
    </citation>
    <scope>NUCLEOTIDE SEQUENCE</scope>
    <source>
        <strain evidence="12">DAOM:BR144</strain>
    </source>
</reference>
<dbReference type="SUPFAM" id="SSF56672">
    <property type="entry name" value="DNA/RNA polymerases"/>
    <property type="match status" value="1"/>
</dbReference>
<evidence type="ECO:0000259" key="10">
    <source>
        <dbReference type="SMART" id="SM01311"/>
    </source>
</evidence>
<dbReference type="Gene3D" id="1.10.287.280">
    <property type="match status" value="1"/>
</dbReference>
<dbReference type="eggNOG" id="KOG1038">
    <property type="taxonomic scope" value="Eukaryota"/>
</dbReference>
<dbReference type="PROSITE" id="PS00489">
    <property type="entry name" value="RNA_POL_PHAGE_2"/>
    <property type="match status" value="1"/>
</dbReference>
<dbReference type="STRING" id="431595.K3WD80"/>
<accession>K3WD80</accession>
<evidence type="ECO:0000256" key="1">
    <source>
        <dbReference type="ARBA" id="ARBA00009493"/>
    </source>
</evidence>
<evidence type="ECO:0000256" key="4">
    <source>
        <dbReference type="ARBA" id="ARBA00022679"/>
    </source>
</evidence>
<evidence type="ECO:0000256" key="5">
    <source>
        <dbReference type="ARBA" id="ARBA00022695"/>
    </source>
</evidence>
<dbReference type="SMR" id="K3WD80"/>
<dbReference type="GO" id="GO:0003677">
    <property type="term" value="F:DNA binding"/>
    <property type="evidence" value="ECO:0007669"/>
    <property type="project" value="InterPro"/>
</dbReference>
<feature type="domain" description="DNA-directed RNA polymerase N-terminal" evidence="10">
    <location>
        <begin position="170"/>
        <end position="464"/>
    </location>
</feature>
<reference evidence="12" key="2">
    <citation type="submission" date="2010-04" db="EMBL/GenBank/DDBJ databases">
        <authorList>
            <person name="Buell R."/>
            <person name="Hamilton J."/>
            <person name="Hostetler J."/>
        </authorList>
    </citation>
    <scope>NUCLEOTIDE SEQUENCE [LARGE SCALE GENOMIC DNA]</scope>
    <source>
        <strain evidence="12">DAOM:BR144</strain>
    </source>
</reference>